<dbReference type="InterPro" id="IPR044244">
    <property type="entry name" value="TTC27/Emw1"/>
</dbReference>
<dbReference type="InterPro" id="IPR019734">
    <property type="entry name" value="TPR_rpt"/>
</dbReference>
<protein>
    <submittedName>
        <fullName evidence="6">TPR_REGION domain-containing protein</fullName>
    </submittedName>
</protein>
<dbReference type="Gene3D" id="1.25.40.10">
    <property type="entry name" value="Tetratricopeptide repeat domain"/>
    <property type="match status" value="1"/>
</dbReference>
<keyword evidence="2 4" id="KW-0802">TPR repeat</keyword>
<evidence type="ECO:0000256" key="3">
    <source>
        <dbReference type="ARBA" id="ARBA00024020"/>
    </source>
</evidence>
<proteinExistence type="inferred from homology"/>
<feature type="repeat" description="TPR" evidence="4">
    <location>
        <begin position="543"/>
        <end position="576"/>
    </location>
</feature>
<organism evidence="5 6">
    <name type="scientific">Panagrellus redivivus</name>
    <name type="common">Microworm</name>
    <dbReference type="NCBI Taxonomy" id="6233"/>
    <lineage>
        <taxon>Eukaryota</taxon>
        <taxon>Metazoa</taxon>
        <taxon>Ecdysozoa</taxon>
        <taxon>Nematoda</taxon>
        <taxon>Chromadorea</taxon>
        <taxon>Rhabditida</taxon>
        <taxon>Tylenchina</taxon>
        <taxon>Panagrolaimomorpha</taxon>
        <taxon>Panagrolaimoidea</taxon>
        <taxon>Panagrolaimidae</taxon>
        <taxon>Panagrellus</taxon>
    </lineage>
</organism>
<reference evidence="6" key="2">
    <citation type="submission" date="2020-10" db="UniProtKB">
        <authorList>
            <consortium name="WormBaseParasite"/>
        </authorList>
    </citation>
    <scope>IDENTIFICATION</scope>
</reference>
<keyword evidence="1" id="KW-0677">Repeat</keyword>
<evidence type="ECO:0000256" key="4">
    <source>
        <dbReference type="PROSITE-ProRule" id="PRU00339"/>
    </source>
</evidence>
<evidence type="ECO:0000313" key="6">
    <source>
        <dbReference type="WBParaSite" id="Pan_g12881.t1"/>
    </source>
</evidence>
<name>A0A7E4UU64_PANRE</name>
<evidence type="ECO:0000256" key="2">
    <source>
        <dbReference type="ARBA" id="ARBA00022803"/>
    </source>
</evidence>
<dbReference type="PANTHER" id="PTHR16193">
    <property type="entry name" value="TETRATRICOPEPTIDE REPEAT PROTEIN 27"/>
    <property type="match status" value="1"/>
</dbReference>
<reference evidence="5" key="1">
    <citation type="journal article" date="2013" name="Genetics">
        <title>The draft genome and transcriptome of Panagrellus redivivus are shaped by the harsh demands of a free-living lifestyle.</title>
        <authorList>
            <person name="Srinivasan J."/>
            <person name="Dillman A.R."/>
            <person name="Macchietto M.G."/>
            <person name="Heikkinen L."/>
            <person name="Lakso M."/>
            <person name="Fracchia K.M."/>
            <person name="Antoshechkin I."/>
            <person name="Mortazavi A."/>
            <person name="Wong G."/>
            <person name="Sternberg P.W."/>
        </authorList>
    </citation>
    <scope>NUCLEOTIDE SEQUENCE [LARGE SCALE GENOMIC DNA]</scope>
    <source>
        <strain evidence="5">MT8872</strain>
    </source>
</reference>
<feature type="repeat" description="TPR" evidence="4">
    <location>
        <begin position="509"/>
        <end position="542"/>
    </location>
</feature>
<evidence type="ECO:0000313" key="5">
    <source>
        <dbReference type="Proteomes" id="UP000492821"/>
    </source>
</evidence>
<dbReference type="PROSITE" id="PS50005">
    <property type="entry name" value="TPR"/>
    <property type="match status" value="2"/>
</dbReference>
<dbReference type="WBParaSite" id="Pan_g12881.t1">
    <property type="protein sequence ID" value="Pan_g12881.t1"/>
    <property type="gene ID" value="Pan_g12881"/>
</dbReference>
<dbReference type="Proteomes" id="UP000492821">
    <property type="component" value="Unassembled WGS sequence"/>
</dbReference>
<dbReference type="AlphaFoldDB" id="A0A7E4UU64"/>
<evidence type="ECO:0000256" key="1">
    <source>
        <dbReference type="ARBA" id="ARBA00022737"/>
    </source>
</evidence>
<dbReference type="SMART" id="SM00028">
    <property type="entry name" value="TPR"/>
    <property type="match status" value="4"/>
</dbReference>
<keyword evidence="5" id="KW-1185">Reference proteome</keyword>
<dbReference type="InterPro" id="IPR011990">
    <property type="entry name" value="TPR-like_helical_dom_sf"/>
</dbReference>
<sequence length="806" mass="90535">MALQINLNGPLIHPKIKSMLDESKLDLSDVQETPKSFINLEEKIENLTENQKLALVELCLERVSLAVFAGCIKVENWKIDAEHAVVKEFQLTPTDFGVLQSTIDEADSCFDADPLGVLVKLRRGVIDVHPLSYYVQYFLVAVIATFPTSPYPDSNPKLLLAYAKLLYVYASIQVDPCLVVKQKLEQLHELSSETVTNLPLEAKIEFRLILANAFLMFFDVQRALDSSIAANSLCGIDVQFTGELGKRTYFQVNDLPQLFANANLRESSTPSTFTTLPPAADTPQALRLDDDTVMPEVKKTAGNDANKVELYPVHLACMVTSLVVMQRNEAPDEILFEKLEAFIQEVLSYRQVYGVQLRALLARCLVESDRKRKVERAVMQAEVLKNDLLGVHTVEGRNEELSTSQYRARYPWLLASNAKPFWSYLRSYATLLLKLGSVGEAMHAYNSIYDYDALVECYISLGQADKAETMVRNLLAVKETSYRLCLMGDITANPAWYEKAITKSHDNSAKARTALGRMLLKRGDNEGAFENLQRAVQIKPLETKSLFSLGHVAYKLERYAEAVAAYRNCVNVEPQDYESWNNLSASFVHLKRPEQAQRTMKEALKFNRNHTEMWRNYAIMSINVADYAQAIQAINEYLERARKPDVAEIVQELLLNIIQVRTEAGFNVLLKEAVAMMGHFSAKCLLDADTLCCYALLKKPVEGSTDVVAYESYLATASKAVQKCISSSPWKTDSDALYKTLQQAVDMVIAERALNGILTDGKKVQVHLSRITSILNTAQENFDLDDVPNKEQLKPLIELADSLISE</sequence>
<accession>A0A7E4UU64</accession>
<dbReference type="SUPFAM" id="SSF48452">
    <property type="entry name" value="TPR-like"/>
    <property type="match status" value="1"/>
</dbReference>
<comment type="similarity">
    <text evidence="3">Belongs to the TTC27 family.</text>
</comment>
<dbReference type="Pfam" id="PF13181">
    <property type="entry name" value="TPR_8"/>
    <property type="match status" value="2"/>
</dbReference>
<dbReference type="PANTHER" id="PTHR16193:SF0">
    <property type="entry name" value="TETRATRICOPEPTIDE REPEAT PROTEIN 27"/>
    <property type="match status" value="1"/>
</dbReference>